<proteinExistence type="predicted"/>
<reference evidence="1" key="1">
    <citation type="journal article" date="2015" name="Nature">
        <title>Complex archaea that bridge the gap between prokaryotes and eukaryotes.</title>
        <authorList>
            <person name="Spang A."/>
            <person name="Saw J.H."/>
            <person name="Jorgensen S.L."/>
            <person name="Zaremba-Niedzwiedzka K."/>
            <person name="Martijn J."/>
            <person name="Lind A.E."/>
            <person name="van Eijk R."/>
            <person name="Schleper C."/>
            <person name="Guy L."/>
            <person name="Ettema T.J."/>
        </authorList>
    </citation>
    <scope>NUCLEOTIDE SEQUENCE</scope>
</reference>
<name>A0A0F9SIH9_9ZZZZ</name>
<comment type="caution">
    <text evidence="1">The sequence shown here is derived from an EMBL/GenBank/DDBJ whole genome shotgun (WGS) entry which is preliminary data.</text>
</comment>
<dbReference type="EMBL" id="LAZR01002506">
    <property type="protein sequence ID" value="KKN29153.1"/>
    <property type="molecule type" value="Genomic_DNA"/>
</dbReference>
<accession>A0A0F9SIH9</accession>
<dbReference type="AlphaFoldDB" id="A0A0F9SIH9"/>
<organism evidence="1">
    <name type="scientific">marine sediment metagenome</name>
    <dbReference type="NCBI Taxonomy" id="412755"/>
    <lineage>
        <taxon>unclassified sequences</taxon>
        <taxon>metagenomes</taxon>
        <taxon>ecological metagenomes</taxon>
    </lineage>
</organism>
<evidence type="ECO:0000313" key="1">
    <source>
        <dbReference type="EMBL" id="KKN29153.1"/>
    </source>
</evidence>
<gene>
    <name evidence="1" type="ORF">LCGC14_0847080</name>
</gene>
<sequence length="104" mass="11267">MDKLGAFSGVCGACDGTGEFDETDGQYIIPLNDKALDAGIEIASGDAELQEDYNLKDYSQAQAIYNQMGRNFASFLRRNVPAAYFDGVTAKLSEIAGISPRFTR</sequence>
<protein>
    <submittedName>
        <fullName evidence="1">Uncharacterized protein</fullName>
    </submittedName>
</protein>